<dbReference type="InterPro" id="IPR018772">
    <property type="entry name" value="Transcription_activator_HlyU"/>
</dbReference>
<name>A0A238KXZ9_9RHOB</name>
<evidence type="ECO:0000313" key="2">
    <source>
        <dbReference type="Proteomes" id="UP000207598"/>
    </source>
</evidence>
<sequence length="94" mass="10155">MAFWKNLFGGGKGAKGAPAAEAVDYEGFRITPQPFAAEGGYRIRAIIEGEVGGETRRHEMIRADVISDPEEAKAASVRKAQQMIDQMGARLFGV</sequence>
<gene>
    <name evidence="1" type="ORF">MAA8898_03701</name>
</gene>
<dbReference type="Pfam" id="PF10115">
    <property type="entry name" value="HlyU"/>
    <property type="match status" value="1"/>
</dbReference>
<keyword evidence="2" id="KW-1185">Reference proteome</keyword>
<dbReference type="Proteomes" id="UP000207598">
    <property type="component" value="Unassembled WGS sequence"/>
</dbReference>
<dbReference type="EMBL" id="FXYF01000011">
    <property type="protein sequence ID" value="SMX47597.1"/>
    <property type="molecule type" value="Genomic_DNA"/>
</dbReference>
<organism evidence="1 2">
    <name type="scientific">Maliponia aquimaris</name>
    <dbReference type="NCBI Taxonomy" id="1673631"/>
    <lineage>
        <taxon>Bacteria</taxon>
        <taxon>Pseudomonadati</taxon>
        <taxon>Pseudomonadota</taxon>
        <taxon>Alphaproteobacteria</taxon>
        <taxon>Rhodobacterales</taxon>
        <taxon>Paracoccaceae</taxon>
        <taxon>Maliponia</taxon>
    </lineage>
</organism>
<reference evidence="1 2" key="1">
    <citation type="submission" date="2017-05" db="EMBL/GenBank/DDBJ databases">
        <authorList>
            <person name="Song R."/>
            <person name="Chenine A.L."/>
            <person name="Ruprecht R.M."/>
        </authorList>
    </citation>
    <scope>NUCLEOTIDE SEQUENCE [LARGE SCALE GENOMIC DNA]</scope>
    <source>
        <strain evidence="1 2">CECT 8898</strain>
    </source>
</reference>
<dbReference type="OrthoDB" id="9800971at2"/>
<proteinExistence type="predicted"/>
<evidence type="ECO:0000313" key="1">
    <source>
        <dbReference type="EMBL" id="SMX47597.1"/>
    </source>
</evidence>
<accession>A0A238KXZ9</accession>
<protein>
    <submittedName>
        <fullName evidence="1">Transcriptional activator HlyU</fullName>
    </submittedName>
</protein>
<dbReference type="AlphaFoldDB" id="A0A238KXZ9"/>
<dbReference type="RefSeq" id="WP_094022476.1">
    <property type="nucleotide sequence ID" value="NZ_FXYF01000011.1"/>
</dbReference>